<evidence type="ECO:0000256" key="5">
    <source>
        <dbReference type="ARBA" id="ARBA00022989"/>
    </source>
</evidence>
<keyword evidence="10" id="KW-1185">Reference proteome</keyword>
<evidence type="ECO:0000256" key="7">
    <source>
        <dbReference type="SAM" id="Phobius"/>
    </source>
</evidence>
<dbReference type="InterPro" id="IPR003838">
    <property type="entry name" value="ABC3_permease_C"/>
</dbReference>
<keyword evidence="2" id="KW-0813">Transport</keyword>
<reference evidence="9 10" key="1">
    <citation type="submission" date="2019-03" db="EMBL/GenBank/DDBJ databases">
        <title>Sequencing the genomes of 1000 actinobacteria strains.</title>
        <authorList>
            <person name="Klenk H.-P."/>
        </authorList>
    </citation>
    <scope>NUCLEOTIDE SEQUENCE [LARGE SCALE GENOMIC DNA]</scope>
    <source>
        <strain evidence="9 10">DSM 18936</strain>
    </source>
</reference>
<feature type="transmembrane region" description="Helical" evidence="7">
    <location>
        <begin position="333"/>
        <end position="352"/>
    </location>
</feature>
<organism evidence="9 10">
    <name type="scientific">Ilumatobacter fluminis</name>
    <dbReference type="NCBI Taxonomy" id="467091"/>
    <lineage>
        <taxon>Bacteria</taxon>
        <taxon>Bacillati</taxon>
        <taxon>Actinomycetota</taxon>
        <taxon>Acidimicrobiia</taxon>
        <taxon>Acidimicrobiales</taxon>
        <taxon>Ilumatobacteraceae</taxon>
        <taxon>Ilumatobacter</taxon>
    </lineage>
</organism>
<dbReference type="OrthoDB" id="5242186at2"/>
<accession>A0A4R7HWF6</accession>
<evidence type="ECO:0000256" key="1">
    <source>
        <dbReference type="ARBA" id="ARBA00004651"/>
    </source>
</evidence>
<proteinExistence type="predicted"/>
<protein>
    <submittedName>
        <fullName evidence="9">Putative ABC transport system permease protein</fullName>
    </submittedName>
</protein>
<evidence type="ECO:0000256" key="2">
    <source>
        <dbReference type="ARBA" id="ARBA00022448"/>
    </source>
</evidence>
<sequence>MKLALRELVRKPGRFVTATVILTLIAVLLMFLGGLLDGLLRLSTGAIRAQSADAIVYSDASQSSFLRSRIEADERAAIESADGVDEVGGLGVVLLGARVPDNGPRDLANVAVWGYELPPTGVPEPPGPGEAYADELLQADGVEIGDELLIGPARTPITVVGWVTDTAYNGSGGLWADLETWRGVLAENRPDAVLADDVVQALAISGPGDPADVVAAADAANDGTYALTIDDAISAIPGVDEQSGTFNQILGVTVVIALVVIALFFALLTVERTALYGVLKAIGARSRTIFGGLVVQATAVTLIASAIAGVLVVVLDLLIPPGSIPLYVSVGRILLSVVLLLIAAVIGSAFSLRRVLRVDPASALGN</sequence>
<feature type="domain" description="ABC3 transporter permease C-terminal" evidence="8">
    <location>
        <begin position="249"/>
        <end position="360"/>
    </location>
</feature>
<evidence type="ECO:0000313" key="9">
    <source>
        <dbReference type="EMBL" id="TDT14819.1"/>
    </source>
</evidence>
<name>A0A4R7HWF6_9ACTN</name>
<dbReference type="Proteomes" id="UP000294558">
    <property type="component" value="Unassembled WGS sequence"/>
</dbReference>
<keyword evidence="5 7" id="KW-1133">Transmembrane helix</keyword>
<comment type="caution">
    <text evidence="9">The sequence shown here is derived from an EMBL/GenBank/DDBJ whole genome shotgun (WGS) entry which is preliminary data.</text>
</comment>
<keyword evidence="6 7" id="KW-0472">Membrane</keyword>
<dbReference type="RefSeq" id="WP_133867334.1">
    <property type="nucleotide sequence ID" value="NZ_SOAU01000001.1"/>
</dbReference>
<dbReference type="AlphaFoldDB" id="A0A4R7HWF6"/>
<evidence type="ECO:0000259" key="8">
    <source>
        <dbReference type="Pfam" id="PF02687"/>
    </source>
</evidence>
<evidence type="ECO:0000313" key="10">
    <source>
        <dbReference type="Proteomes" id="UP000294558"/>
    </source>
</evidence>
<evidence type="ECO:0000256" key="4">
    <source>
        <dbReference type="ARBA" id="ARBA00022692"/>
    </source>
</evidence>
<feature type="transmembrane region" description="Helical" evidence="7">
    <location>
        <begin position="249"/>
        <end position="268"/>
    </location>
</feature>
<dbReference type="PANTHER" id="PTHR43738">
    <property type="entry name" value="ABC TRANSPORTER, MEMBRANE PROTEIN"/>
    <property type="match status" value="1"/>
</dbReference>
<feature type="transmembrane region" description="Helical" evidence="7">
    <location>
        <begin position="12"/>
        <end position="36"/>
    </location>
</feature>
<keyword evidence="3" id="KW-1003">Cell membrane</keyword>
<feature type="transmembrane region" description="Helical" evidence="7">
    <location>
        <begin position="289"/>
        <end position="313"/>
    </location>
</feature>
<evidence type="ECO:0000256" key="6">
    <source>
        <dbReference type="ARBA" id="ARBA00023136"/>
    </source>
</evidence>
<comment type="subcellular location">
    <subcellularLocation>
        <location evidence="1">Cell membrane</location>
        <topology evidence="1">Multi-pass membrane protein</topology>
    </subcellularLocation>
</comment>
<gene>
    <name evidence="9" type="ORF">BDK89_0376</name>
</gene>
<dbReference type="InterPro" id="IPR051125">
    <property type="entry name" value="ABC-4/HrtB_transporter"/>
</dbReference>
<dbReference type="GO" id="GO:0005886">
    <property type="term" value="C:plasma membrane"/>
    <property type="evidence" value="ECO:0007669"/>
    <property type="project" value="UniProtKB-SubCell"/>
</dbReference>
<dbReference type="Pfam" id="PF02687">
    <property type="entry name" value="FtsX"/>
    <property type="match status" value="1"/>
</dbReference>
<evidence type="ECO:0000256" key="3">
    <source>
        <dbReference type="ARBA" id="ARBA00022475"/>
    </source>
</evidence>
<dbReference type="PANTHER" id="PTHR43738:SF1">
    <property type="entry name" value="HEMIN TRANSPORT SYSTEM PERMEASE PROTEIN HRTB-RELATED"/>
    <property type="match status" value="1"/>
</dbReference>
<keyword evidence="4 7" id="KW-0812">Transmembrane</keyword>
<dbReference type="EMBL" id="SOAU01000001">
    <property type="protein sequence ID" value="TDT14819.1"/>
    <property type="molecule type" value="Genomic_DNA"/>
</dbReference>